<dbReference type="InterPro" id="IPR007991">
    <property type="entry name" value="RNA_pol_I_trans_ini_fac_RRN3"/>
</dbReference>
<keyword evidence="3" id="KW-1185">Reference proteome</keyword>
<organism evidence="2 3">
    <name type="scientific">Artemisia annua</name>
    <name type="common">Sweet wormwood</name>
    <dbReference type="NCBI Taxonomy" id="35608"/>
    <lineage>
        <taxon>Eukaryota</taxon>
        <taxon>Viridiplantae</taxon>
        <taxon>Streptophyta</taxon>
        <taxon>Embryophyta</taxon>
        <taxon>Tracheophyta</taxon>
        <taxon>Spermatophyta</taxon>
        <taxon>Magnoliopsida</taxon>
        <taxon>eudicotyledons</taxon>
        <taxon>Gunneridae</taxon>
        <taxon>Pentapetalae</taxon>
        <taxon>asterids</taxon>
        <taxon>campanulids</taxon>
        <taxon>Asterales</taxon>
        <taxon>Asteraceae</taxon>
        <taxon>Asteroideae</taxon>
        <taxon>Anthemideae</taxon>
        <taxon>Artemisiinae</taxon>
        <taxon>Artemisia</taxon>
    </lineage>
</organism>
<dbReference type="GO" id="GO:0003743">
    <property type="term" value="F:translation initiation factor activity"/>
    <property type="evidence" value="ECO:0007669"/>
    <property type="project" value="UniProtKB-KW"/>
</dbReference>
<dbReference type="PANTHER" id="PTHR12790">
    <property type="entry name" value="TRANSCRIPTION INITIATION FACTOR IA RRN3"/>
    <property type="match status" value="1"/>
</dbReference>
<reference evidence="2 3" key="1">
    <citation type="journal article" date="2018" name="Mol. Plant">
        <title>The genome of Artemisia annua provides insight into the evolution of Asteraceae family and artemisinin biosynthesis.</title>
        <authorList>
            <person name="Shen Q."/>
            <person name="Zhang L."/>
            <person name="Liao Z."/>
            <person name="Wang S."/>
            <person name="Yan T."/>
            <person name="Shi P."/>
            <person name="Liu M."/>
            <person name="Fu X."/>
            <person name="Pan Q."/>
            <person name="Wang Y."/>
            <person name="Lv Z."/>
            <person name="Lu X."/>
            <person name="Zhang F."/>
            <person name="Jiang W."/>
            <person name="Ma Y."/>
            <person name="Chen M."/>
            <person name="Hao X."/>
            <person name="Li L."/>
            <person name="Tang Y."/>
            <person name="Lv G."/>
            <person name="Zhou Y."/>
            <person name="Sun X."/>
            <person name="Brodelius P.E."/>
            <person name="Rose J.K.C."/>
            <person name="Tang K."/>
        </authorList>
    </citation>
    <scope>NUCLEOTIDE SEQUENCE [LARGE SCALE GENOMIC DNA]</scope>
    <source>
        <strain evidence="3">cv. Huhao1</strain>
        <tissue evidence="2">Leaf</tissue>
    </source>
</reference>
<evidence type="ECO:0000313" key="3">
    <source>
        <dbReference type="Proteomes" id="UP000245207"/>
    </source>
</evidence>
<dbReference type="GO" id="GO:0001042">
    <property type="term" value="F:RNA polymerase I core binding"/>
    <property type="evidence" value="ECO:0007669"/>
    <property type="project" value="TreeGrafter"/>
</dbReference>
<dbReference type="GO" id="GO:0006361">
    <property type="term" value="P:transcription initiation at RNA polymerase I promoter"/>
    <property type="evidence" value="ECO:0007669"/>
    <property type="project" value="InterPro"/>
</dbReference>
<keyword evidence="2" id="KW-0648">Protein biosynthesis</keyword>
<dbReference type="AlphaFoldDB" id="A0A2U1MRK6"/>
<proteinExistence type="inferred from homology"/>
<dbReference type="EMBL" id="PKPP01004535">
    <property type="protein sequence ID" value="PWA63893.1"/>
    <property type="molecule type" value="Genomic_DNA"/>
</dbReference>
<dbReference type="OrthoDB" id="26970at2759"/>
<dbReference type="Proteomes" id="UP000245207">
    <property type="component" value="Unassembled WGS sequence"/>
</dbReference>
<evidence type="ECO:0000256" key="1">
    <source>
        <dbReference type="ARBA" id="ARBA00010098"/>
    </source>
</evidence>
<sequence>MDIWTESMELRPDVMDSLVELVGSLVFSFINLHIRLASSGKFVDLCLDMLGSNFIPPYNFLDILKQPHGLAKKDQVLVHVHSALKGIADLVPLAPSRLEQIVRERVPSVFAKEAVSLIHT</sequence>
<dbReference type="STRING" id="35608.A0A2U1MRK6"/>
<dbReference type="GO" id="GO:0005634">
    <property type="term" value="C:nucleus"/>
    <property type="evidence" value="ECO:0007669"/>
    <property type="project" value="TreeGrafter"/>
</dbReference>
<dbReference type="PANTHER" id="PTHR12790:SF0">
    <property type="entry name" value="RNA POLYMERASE I-SPECIFIC TRANSCRIPTION INITIATION FACTOR RRN3-RELATED"/>
    <property type="match status" value="1"/>
</dbReference>
<dbReference type="Pfam" id="PF05327">
    <property type="entry name" value="RRN3"/>
    <property type="match status" value="1"/>
</dbReference>
<name>A0A2U1MRK6_ARTAN</name>
<comment type="caution">
    <text evidence="2">The sequence shown here is derived from an EMBL/GenBank/DDBJ whole genome shotgun (WGS) entry which is preliminary data.</text>
</comment>
<comment type="similarity">
    <text evidence="1">Belongs to the RRN3 family.</text>
</comment>
<protein>
    <submittedName>
        <fullName evidence="2">RNA polymerase I specific transcription initiation factor RRN3 protein</fullName>
    </submittedName>
</protein>
<evidence type="ECO:0000313" key="2">
    <source>
        <dbReference type="EMBL" id="PWA63893.1"/>
    </source>
</evidence>
<dbReference type="GO" id="GO:0001181">
    <property type="term" value="F:RNA polymerase I general transcription initiation factor activity"/>
    <property type="evidence" value="ECO:0007669"/>
    <property type="project" value="InterPro"/>
</dbReference>
<gene>
    <name evidence="2" type="ORF">CTI12_AA347330</name>
</gene>
<accession>A0A2U1MRK6</accession>
<keyword evidence="2" id="KW-0396">Initiation factor</keyword>